<dbReference type="AlphaFoldDB" id="A0AAJ6BJP8"/>
<feature type="domain" description="DUF6250" evidence="1">
    <location>
        <begin position="62"/>
        <end position="225"/>
    </location>
</feature>
<accession>A0AAJ6BJP8</accession>
<gene>
    <name evidence="2" type="ORF">P0Y50_00405</name>
</gene>
<dbReference type="Gene3D" id="2.60.120.200">
    <property type="match status" value="1"/>
</dbReference>
<dbReference type="InterPro" id="IPR046217">
    <property type="entry name" value="DUF6250"/>
</dbReference>
<evidence type="ECO:0000313" key="2">
    <source>
        <dbReference type="EMBL" id="WEK40100.1"/>
    </source>
</evidence>
<evidence type="ECO:0000313" key="3">
    <source>
        <dbReference type="Proteomes" id="UP001213664"/>
    </source>
</evidence>
<dbReference type="PROSITE" id="PS51318">
    <property type="entry name" value="TAT"/>
    <property type="match status" value="1"/>
</dbReference>
<protein>
    <submittedName>
        <fullName evidence="2">DUF6250 domain-containing protein</fullName>
    </submittedName>
</protein>
<dbReference type="PROSITE" id="PS51257">
    <property type="entry name" value="PROKAR_LIPOPROTEIN"/>
    <property type="match status" value="1"/>
</dbReference>
<dbReference type="InterPro" id="IPR006311">
    <property type="entry name" value="TAT_signal"/>
</dbReference>
<sequence length="231" mass="25970">MRANRRGVLLGAAGLAGCAALPRSGARRLYADDFRHGLDRWLVELEQEQGTVRAADGVMTFDVPKGATAWFRSELTSPVEIRFTAQAVSGGGAHDRVSDLNCFWMADDPRSPGDLPARPRSGAFADYDTLRTYYVGLGGNSNTSSRFRRYVGNGERPLLPQHDLSAPDDLIAANRLYRIRLIADGSRIEYWRDERRMFALDDPAPYRRGWFGLRTTWNHMTVRDFSVWTVA</sequence>
<dbReference type="EMBL" id="CP119326">
    <property type="protein sequence ID" value="WEK40100.1"/>
    <property type="molecule type" value="Genomic_DNA"/>
</dbReference>
<reference evidence="2" key="1">
    <citation type="submission" date="2023-03" db="EMBL/GenBank/DDBJ databases">
        <title>Andean soil-derived lignocellulolytic bacterial consortium as a source of novel taxa and putative plastic-active enzymes.</title>
        <authorList>
            <person name="Diaz-Garcia L."/>
            <person name="Chuvochina M."/>
            <person name="Feuerriegel G."/>
            <person name="Bunk B."/>
            <person name="Sproer C."/>
            <person name="Streit W.R."/>
            <person name="Rodriguez L.M."/>
            <person name="Overmann J."/>
            <person name="Jimenez D.J."/>
        </authorList>
    </citation>
    <scope>NUCLEOTIDE SEQUENCE</scope>
    <source>
        <strain evidence="2">MAG 833</strain>
    </source>
</reference>
<dbReference type="Pfam" id="PF19763">
    <property type="entry name" value="DUF6250"/>
    <property type="match status" value="1"/>
</dbReference>
<organism evidence="2 3">
    <name type="scientific">Candidatus Brevundimonas colombiensis</name>
    <dbReference type="NCBI Taxonomy" id="3121376"/>
    <lineage>
        <taxon>Bacteria</taxon>
        <taxon>Pseudomonadati</taxon>
        <taxon>Pseudomonadota</taxon>
        <taxon>Alphaproteobacteria</taxon>
        <taxon>Caulobacterales</taxon>
        <taxon>Caulobacteraceae</taxon>
        <taxon>Brevundimonas</taxon>
    </lineage>
</organism>
<proteinExistence type="predicted"/>
<name>A0AAJ6BJP8_9CAUL</name>
<evidence type="ECO:0000259" key="1">
    <source>
        <dbReference type="Pfam" id="PF19763"/>
    </source>
</evidence>
<dbReference type="Proteomes" id="UP001213664">
    <property type="component" value="Chromosome"/>
</dbReference>